<protein>
    <submittedName>
        <fullName evidence="1">Uncharacterized protein</fullName>
    </submittedName>
</protein>
<sequence length="103" mass="12041">MRDRISIRVKEPQDCSMPPVVTVQYCTSLHFATACLWLILGTEYSRVHIVPLVLSYNQHLQPLRHPRTSVDHLGRDLREWKWKILKPTRILKDQLDLPGKTGE</sequence>
<dbReference type="AlphaFoldDB" id="A0A3N4LAM4"/>
<dbReference type="Proteomes" id="UP000267821">
    <property type="component" value="Unassembled WGS sequence"/>
</dbReference>
<evidence type="ECO:0000313" key="1">
    <source>
        <dbReference type="EMBL" id="RPB18529.1"/>
    </source>
</evidence>
<dbReference type="EMBL" id="ML121623">
    <property type="protein sequence ID" value="RPB18529.1"/>
    <property type="molecule type" value="Genomic_DNA"/>
</dbReference>
<accession>A0A3N4LAM4</accession>
<reference evidence="1 2" key="1">
    <citation type="journal article" date="2018" name="Nat. Ecol. Evol.">
        <title>Pezizomycetes genomes reveal the molecular basis of ectomycorrhizal truffle lifestyle.</title>
        <authorList>
            <person name="Murat C."/>
            <person name="Payen T."/>
            <person name="Noel B."/>
            <person name="Kuo A."/>
            <person name="Morin E."/>
            <person name="Chen J."/>
            <person name="Kohler A."/>
            <person name="Krizsan K."/>
            <person name="Balestrini R."/>
            <person name="Da Silva C."/>
            <person name="Montanini B."/>
            <person name="Hainaut M."/>
            <person name="Levati E."/>
            <person name="Barry K.W."/>
            <person name="Belfiori B."/>
            <person name="Cichocki N."/>
            <person name="Clum A."/>
            <person name="Dockter R.B."/>
            <person name="Fauchery L."/>
            <person name="Guy J."/>
            <person name="Iotti M."/>
            <person name="Le Tacon F."/>
            <person name="Lindquist E.A."/>
            <person name="Lipzen A."/>
            <person name="Malagnac F."/>
            <person name="Mello A."/>
            <person name="Molinier V."/>
            <person name="Miyauchi S."/>
            <person name="Poulain J."/>
            <person name="Riccioni C."/>
            <person name="Rubini A."/>
            <person name="Sitrit Y."/>
            <person name="Splivallo R."/>
            <person name="Traeger S."/>
            <person name="Wang M."/>
            <person name="Zifcakova L."/>
            <person name="Wipf D."/>
            <person name="Zambonelli A."/>
            <person name="Paolocci F."/>
            <person name="Nowrousian M."/>
            <person name="Ottonello S."/>
            <person name="Baldrian P."/>
            <person name="Spatafora J.W."/>
            <person name="Henrissat B."/>
            <person name="Nagy L.G."/>
            <person name="Aury J.M."/>
            <person name="Wincker P."/>
            <person name="Grigoriev I.V."/>
            <person name="Bonfante P."/>
            <person name="Martin F.M."/>
        </authorList>
    </citation>
    <scope>NUCLEOTIDE SEQUENCE [LARGE SCALE GENOMIC DNA]</scope>
    <source>
        <strain evidence="1 2">ATCC MYA-4762</strain>
    </source>
</reference>
<dbReference type="PROSITE" id="PS51257">
    <property type="entry name" value="PROKAR_LIPOPROTEIN"/>
    <property type="match status" value="1"/>
</dbReference>
<proteinExistence type="predicted"/>
<name>A0A3N4LAM4_9PEZI</name>
<organism evidence="1 2">
    <name type="scientific">Terfezia boudieri ATCC MYA-4762</name>
    <dbReference type="NCBI Taxonomy" id="1051890"/>
    <lineage>
        <taxon>Eukaryota</taxon>
        <taxon>Fungi</taxon>
        <taxon>Dikarya</taxon>
        <taxon>Ascomycota</taxon>
        <taxon>Pezizomycotina</taxon>
        <taxon>Pezizomycetes</taxon>
        <taxon>Pezizales</taxon>
        <taxon>Pezizaceae</taxon>
        <taxon>Terfezia</taxon>
    </lineage>
</organism>
<gene>
    <name evidence="1" type="ORF">L211DRAFT_724470</name>
</gene>
<dbReference type="InParanoid" id="A0A3N4LAM4"/>
<evidence type="ECO:0000313" key="2">
    <source>
        <dbReference type="Proteomes" id="UP000267821"/>
    </source>
</evidence>
<keyword evidence="2" id="KW-1185">Reference proteome</keyword>